<name>A0A078B0H3_STYLE</name>
<dbReference type="Proteomes" id="UP000039865">
    <property type="component" value="Unassembled WGS sequence"/>
</dbReference>
<reference evidence="2 3" key="1">
    <citation type="submission" date="2014-06" db="EMBL/GenBank/DDBJ databases">
        <authorList>
            <person name="Swart Estienne"/>
        </authorList>
    </citation>
    <scope>NUCLEOTIDE SEQUENCE [LARGE SCALE GENOMIC DNA]</scope>
    <source>
        <strain evidence="2 3">130c</strain>
    </source>
</reference>
<feature type="compositionally biased region" description="Basic and acidic residues" evidence="1">
    <location>
        <begin position="92"/>
        <end position="111"/>
    </location>
</feature>
<evidence type="ECO:0000313" key="3">
    <source>
        <dbReference type="Proteomes" id="UP000039865"/>
    </source>
</evidence>
<keyword evidence="3" id="KW-1185">Reference proteome</keyword>
<feature type="compositionally biased region" description="Polar residues" evidence="1">
    <location>
        <begin position="119"/>
        <end position="130"/>
    </location>
</feature>
<accession>A0A078B0H3</accession>
<evidence type="ECO:0000313" key="2">
    <source>
        <dbReference type="EMBL" id="CDW88155.1"/>
    </source>
</evidence>
<organism evidence="2 3">
    <name type="scientific">Stylonychia lemnae</name>
    <name type="common">Ciliate</name>
    <dbReference type="NCBI Taxonomy" id="5949"/>
    <lineage>
        <taxon>Eukaryota</taxon>
        <taxon>Sar</taxon>
        <taxon>Alveolata</taxon>
        <taxon>Ciliophora</taxon>
        <taxon>Intramacronucleata</taxon>
        <taxon>Spirotrichea</taxon>
        <taxon>Stichotrichia</taxon>
        <taxon>Sporadotrichida</taxon>
        <taxon>Oxytrichidae</taxon>
        <taxon>Stylonychinae</taxon>
        <taxon>Stylonychia</taxon>
    </lineage>
</organism>
<dbReference type="InParanoid" id="A0A078B0H3"/>
<protein>
    <submittedName>
        <fullName evidence="2">Uncharacterized protein</fullName>
    </submittedName>
</protein>
<evidence type="ECO:0000256" key="1">
    <source>
        <dbReference type="SAM" id="MobiDB-lite"/>
    </source>
</evidence>
<dbReference type="EMBL" id="CCKQ01016281">
    <property type="protein sequence ID" value="CDW88155.1"/>
    <property type="molecule type" value="Genomic_DNA"/>
</dbReference>
<sequence>MPELEQLKHNSKENKYQTKLKISKILLIKQIIVDRMGMIQCCEQERPKQKVDIDAKIHGYEFAFPNGIEDQQAIEYFIKNWDLKEAQENAIEGGKKETKRQSVRQKIEQSRSKGGGSGANSARGTETNNLRTRLSGVLNQRLRGSITTLNNLDTPYQEKRQSSYVKKNSPLARKEIKKTSQQMERSKFDNNLEEEFKLDDDKDGLPMCMSELDPSKSSKPLKQLLTPQEDINQTKGYFNYQKMNTVKETDSSREKSKLYPTDILVSRLD</sequence>
<feature type="region of interest" description="Disordered" evidence="1">
    <location>
        <begin position="92"/>
        <end position="130"/>
    </location>
</feature>
<proteinExistence type="predicted"/>
<dbReference type="AlphaFoldDB" id="A0A078B0H3"/>
<gene>
    <name evidence="2" type="primary">Contig5910.g6337</name>
    <name evidence="2" type="ORF">STYLEM_17273</name>
</gene>